<reference evidence="1" key="1">
    <citation type="submission" date="2023-06" db="EMBL/GenBank/DDBJ databases">
        <title>Genomic analysis of the entomopathogenic nematode Steinernema hermaphroditum.</title>
        <authorList>
            <person name="Schwarz E.M."/>
            <person name="Heppert J.K."/>
            <person name="Baniya A."/>
            <person name="Schwartz H.T."/>
            <person name="Tan C.-H."/>
            <person name="Antoshechkin I."/>
            <person name="Sternberg P.W."/>
            <person name="Goodrich-Blair H."/>
            <person name="Dillman A.R."/>
        </authorList>
    </citation>
    <scope>NUCLEOTIDE SEQUENCE</scope>
    <source>
        <strain evidence="1">PS9179</strain>
        <tissue evidence="1">Whole animal</tissue>
    </source>
</reference>
<dbReference type="AlphaFoldDB" id="A0AA39IR27"/>
<proteinExistence type="predicted"/>
<dbReference type="Proteomes" id="UP001175271">
    <property type="component" value="Unassembled WGS sequence"/>
</dbReference>
<keyword evidence="2" id="KW-1185">Reference proteome</keyword>
<evidence type="ECO:0000313" key="2">
    <source>
        <dbReference type="Proteomes" id="UP001175271"/>
    </source>
</evidence>
<protein>
    <submittedName>
        <fullName evidence="1">Uncharacterized protein</fullName>
    </submittedName>
</protein>
<name>A0AA39IR27_9BILA</name>
<dbReference type="EMBL" id="JAUCMV010000001">
    <property type="protein sequence ID" value="KAK0428931.1"/>
    <property type="molecule type" value="Genomic_DNA"/>
</dbReference>
<organism evidence="1 2">
    <name type="scientific">Steinernema hermaphroditum</name>
    <dbReference type="NCBI Taxonomy" id="289476"/>
    <lineage>
        <taxon>Eukaryota</taxon>
        <taxon>Metazoa</taxon>
        <taxon>Ecdysozoa</taxon>
        <taxon>Nematoda</taxon>
        <taxon>Chromadorea</taxon>
        <taxon>Rhabditida</taxon>
        <taxon>Tylenchina</taxon>
        <taxon>Panagrolaimomorpha</taxon>
        <taxon>Strongyloidoidea</taxon>
        <taxon>Steinernematidae</taxon>
        <taxon>Steinernema</taxon>
    </lineage>
</organism>
<gene>
    <name evidence="1" type="ORF">QR680_011087</name>
</gene>
<evidence type="ECO:0000313" key="1">
    <source>
        <dbReference type="EMBL" id="KAK0428931.1"/>
    </source>
</evidence>
<sequence length="71" mass="8000">MPATPQEYYCGFTACDMDKVNEQFSAAIFALLKGQEGVQQREVDQLADKVAVVSVEREDTKQKNQKDDSQK</sequence>
<comment type="caution">
    <text evidence="1">The sequence shown here is derived from an EMBL/GenBank/DDBJ whole genome shotgun (WGS) entry which is preliminary data.</text>
</comment>
<accession>A0AA39IR27</accession>